<evidence type="ECO:0000313" key="2">
    <source>
        <dbReference type="EMBL" id="KAJ6811477.1"/>
    </source>
</evidence>
<name>A0AAX6F4Z6_IRIPA</name>
<feature type="region of interest" description="Disordered" evidence="1">
    <location>
        <begin position="1"/>
        <end position="35"/>
    </location>
</feature>
<accession>A0AAX6F4Z6</accession>
<proteinExistence type="predicted"/>
<dbReference type="AlphaFoldDB" id="A0AAX6F4Z6"/>
<evidence type="ECO:0000313" key="3">
    <source>
        <dbReference type="Proteomes" id="UP001140949"/>
    </source>
</evidence>
<feature type="compositionally biased region" description="Polar residues" evidence="1">
    <location>
        <begin position="9"/>
        <end position="30"/>
    </location>
</feature>
<organism evidence="2 3">
    <name type="scientific">Iris pallida</name>
    <name type="common">Sweet iris</name>
    <dbReference type="NCBI Taxonomy" id="29817"/>
    <lineage>
        <taxon>Eukaryota</taxon>
        <taxon>Viridiplantae</taxon>
        <taxon>Streptophyta</taxon>
        <taxon>Embryophyta</taxon>
        <taxon>Tracheophyta</taxon>
        <taxon>Spermatophyta</taxon>
        <taxon>Magnoliopsida</taxon>
        <taxon>Liliopsida</taxon>
        <taxon>Asparagales</taxon>
        <taxon>Iridaceae</taxon>
        <taxon>Iridoideae</taxon>
        <taxon>Irideae</taxon>
        <taxon>Iris</taxon>
    </lineage>
</organism>
<sequence length="51" mass="5271">MVAPDSRLAGSSGSGQNSRVRSLNSKSATENIPHGVVAGSEPEVVVIRPRI</sequence>
<reference evidence="2" key="1">
    <citation type="journal article" date="2023" name="GigaByte">
        <title>Genome assembly of the bearded iris, Iris pallida Lam.</title>
        <authorList>
            <person name="Bruccoleri R.E."/>
            <person name="Oakeley E.J."/>
            <person name="Faust A.M.E."/>
            <person name="Altorfer M."/>
            <person name="Dessus-Babus S."/>
            <person name="Burckhardt D."/>
            <person name="Oertli M."/>
            <person name="Naumann U."/>
            <person name="Petersen F."/>
            <person name="Wong J."/>
        </authorList>
    </citation>
    <scope>NUCLEOTIDE SEQUENCE</scope>
    <source>
        <strain evidence="2">GSM-AAB239-AS_SAM_17_03QT</strain>
    </source>
</reference>
<keyword evidence="3" id="KW-1185">Reference proteome</keyword>
<comment type="caution">
    <text evidence="2">The sequence shown here is derived from an EMBL/GenBank/DDBJ whole genome shotgun (WGS) entry which is preliminary data.</text>
</comment>
<dbReference type="Proteomes" id="UP001140949">
    <property type="component" value="Unassembled WGS sequence"/>
</dbReference>
<gene>
    <name evidence="2" type="ORF">M6B38_152855</name>
</gene>
<protein>
    <submittedName>
        <fullName evidence="2">Uncharacterized protein</fullName>
    </submittedName>
</protein>
<evidence type="ECO:0000256" key="1">
    <source>
        <dbReference type="SAM" id="MobiDB-lite"/>
    </source>
</evidence>
<dbReference type="EMBL" id="JANAVB010031618">
    <property type="protein sequence ID" value="KAJ6811477.1"/>
    <property type="molecule type" value="Genomic_DNA"/>
</dbReference>
<reference evidence="2" key="2">
    <citation type="submission" date="2023-04" db="EMBL/GenBank/DDBJ databases">
        <authorList>
            <person name="Bruccoleri R.E."/>
            <person name="Oakeley E.J."/>
            <person name="Faust A.-M."/>
            <person name="Dessus-Babus S."/>
            <person name="Altorfer M."/>
            <person name="Burckhardt D."/>
            <person name="Oertli M."/>
            <person name="Naumann U."/>
            <person name="Petersen F."/>
            <person name="Wong J."/>
        </authorList>
    </citation>
    <scope>NUCLEOTIDE SEQUENCE</scope>
    <source>
        <strain evidence="2">GSM-AAB239-AS_SAM_17_03QT</strain>
        <tissue evidence="2">Leaf</tissue>
    </source>
</reference>